<feature type="region of interest" description="Disordered" evidence="1">
    <location>
        <begin position="1"/>
        <end position="24"/>
    </location>
</feature>
<feature type="region of interest" description="Disordered" evidence="1">
    <location>
        <begin position="61"/>
        <end position="94"/>
    </location>
</feature>
<feature type="compositionally biased region" description="Polar residues" evidence="1">
    <location>
        <begin position="201"/>
        <end position="212"/>
    </location>
</feature>
<evidence type="ECO:0000313" key="3">
    <source>
        <dbReference type="Proteomes" id="UP001301958"/>
    </source>
</evidence>
<evidence type="ECO:0000313" key="2">
    <source>
        <dbReference type="EMBL" id="KAK4230551.1"/>
    </source>
</evidence>
<feature type="compositionally biased region" description="Basic and acidic residues" evidence="1">
    <location>
        <begin position="230"/>
        <end position="240"/>
    </location>
</feature>
<dbReference type="Proteomes" id="UP001301958">
    <property type="component" value="Unassembled WGS sequence"/>
</dbReference>
<feature type="region of interest" description="Disordered" evidence="1">
    <location>
        <begin position="261"/>
        <end position="309"/>
    </location>
</feature>
<comment type="caution">
    <text evidence="2">The sequence shown here is derived from an EMBL/GenBank/DDBJ whole genome shotgun (WGS) entry which is preliminary data.</text>
</comment>
<evidence type="ECO:0000256" key="1">
    <source>
        <dbReference type="SAM" id="MobiDB-lite"/>
    </source>
</evidence>
<feature type="compositionally biased region" description="Polar residues" evidence="1">
    <location>
        <begin position="1"/>
        <end position="12"/>
    </location>
</feature>
<reference evidence="2" key="2">
    <citation type="submission" date="2023-05" db="EMBL/GenBank/DDBJ databases">
        <authorList>
            <consortium name="Lawrence Berkeley National Laboratory"/>
            <person name="Steindorff A."/>
            <person name="Hensen N."/>
            <person name="Bonometti L."/>
            <person name="Westerberg I."/>
            <person name="Brannstrom I.O."/>
            <person name="Guillou S."/>
            <person name="Cros-Aarteil S."/>
            <person name="Calhoun S."/>
            <person name="Haridas S."/>
            <person name="Kuo A."/>
            <person name="Mondo S."/>
            <person name="Pangilinan J."/>
            <person name="Riley R."/>
            <person name="Labutti K."/>
            <person name="Andreopoulos B."/>
            <person name="Lipzen A."/>
            <person name="Chen C."/>
            <person name="Yanf M."/>
            <person name="Daum C."/>
            <person name="Ng V."/>
            <person name="Clum A."/>
            <person name="Ohm R."/>
            <person name="Martin F."/>
            <person name="Silar P."/>
            <person name="Natvig D."/>
            <person name="Lalanne C."/>
            <person name="Gautier V."/>
            <person name="Ament-Velasquez S.L."/>
            <person name="Kruys A."/>
            <person name="Hutchinson M.I."/>
            <person name="Powell A.J."/>
            <person name="Barry K."/>
            <person name="Miller A.N."/>
            <person name="Grigoriev I.V."/>
            <person name="Debuchy R."/>
            <person name="Gladieux P."/>
            <person name="Thoren M.H."/>
            <person name="Johannesson H."/>
        </authorList>
    </citation>
    <scope>NUCLEOTIDE SEQUENCE</scope>
    <source>
        <strain evidence="2">CBS 990.96</strain>
    </source>
</reference>
<feature type="compositionally biased region" description="Pro residues" evidence="1">
    <location>
        <begin position="185"/>
        <end position="197"/>
    </location>
</feature>
<sequence>MYRSVETSSPGTTAPHRPAPPVALSDFIARTTPFTEYTNFYDGPASSPEATRTETNGLSMQMTGQHVQQGQKTEPTGTPTPPEAQELPSRNDGWSSEWLATRSQLMPSRHQGKKADWVRGWSEAVVVHGTETYCCCSETLDANQGGKSKRNDITGAVRFIRLGANPTPTKEASSDETINICPNCSRPPSPPLSPLPSAPSEDNTPARQSQSFGKKVTDLLKRVKQSHSANKRDAEIRELTRPNSQPRWLSAQRLAAAHQQTVQKSQSMDILRNRNNRAIATPSSDSDSSDPDAPPGRQAMAKSKSRLRRAAALLQRTARPNV</sequence>
<name>A0AAN7H056_9PEZI</name>
<accession>A0AAN7H056</accession>
<organism evidence="2 3">
    <name type="scientific">Podospora fimiseda</name>
    <dbReference type="NCBI Taxonomy" id="252190"/>
    <lineage>
        <taxon>Eukaryota</taxon>
        <taxon>Fungi</taxon>
        <taxon>Dikarya</taxon>
        <taxon>Ascomycota</taxon>
        <taxon>Pezizomycotina</taxon>
        <taxon>Sordariomycetes</taxon>
        <taxon>Sordariomycetidae</taxon>
        <taxon>Sordariales</taxon>
        <taxon>Podosporaceae</taxon>
        <taxon>Podospora</taxon>
    </lineage>
</organism>
<dbReference type="EMBL" id="MU865298">
    <property type="protein sequence ID" value="KAK4230551.1"/>
    <property type="molecule type" value="Genomic_DNA"/>
</dbReference>
<dbReference type="AlphaFoldDB" id="A0AAN7H056"/>
<gene>
    <name evidence="2" type="ORF">QBC38DRAFT_356801</name>
</gene>
<feature type="region of interest" description="Disordered" evidence="1">
    <location>
        <begin position="165"/>
        <end position="245"/>
    </location>
</feature>
<proteinExistence type="predicted"/>
<keyword evidence="3" id="KW-1185">Reference proteome</keyword>
<protein>
    <submittedName>
        <fullName evidence="2">Uncharacterized protein</fullName>
    </submittedName>
</protein>
<feature type="compositionally biased region" description="Polar residues" evidence="1">
    <location>
        <begin position="166"/>
        <end position="182"/>
    </location>
</feature>
<reference evidence="2" key="1">
    <citation type="journal article" date="2023" name="Mol. Phylogenet. Evol.">
        <title>Genome-scale phylogeny and comparative genomics of the fungal order Sordariales.</title>
        <authorList>
            <person name="Hensen N."/>
            <person name="Bonometti L."/>
            <person name="Westerberg I."/>
            <person name="Brannstrom I.O."/>
            <person name="Guillou S."/>
            <person name="Cros-Aarteil S."/>
            <person name="Calhoun S."/>
            <person name="Haridas S."/>
            <person name="Kuo A."/>
            <person name="Mondo S."/>
            <person name="Pangilinan J."/>
            <person name="Riley R."/>
            <person name="LaButti K."/>
            <person name="Andreopoulos B."/>
            <person name="Lipzen A."/>
            <person name="Chen C."/>
            <person name="Yan M."/>
            <person name="Daum C."/>
            <person name="Ng V."/>
            <person name="Clum A."/>
            <person name="Steindorff A."/>
            <person name="Ohm R.A."/>
            <person name="Martin F."/>
            <person name="Silar P."/>
            <person name="Natvig D.O."/>
            <person name="Lalanne C."/>
            <person name="Gautier V."/>
            <person name="Ament-Velasquez S.L."/>
            <person name="Kruys A."/>
            <person name="Hutchinson M.I."/>
            <person name="Powell A.J."/>
            <person name="Barry K."/>
            <person name="Miller A.N."/>
            <person name="Grigoriev I.V."/>
            <person name="Debuchy R."/>
            <person name="Gladieux P."/>
            <person name="Hiltunen Thoren M."/>
            <person name="Johannesson H."/>
        </authorList>
    </citation>
    <scope>NUCLEOTIDE SEQUENCE</scope>
    <source>
        <strain evidence="2">CBS 990.96</strain>
    </source>
</reference>
<feature type="compositionally biased region" description="Low complexity" evidence="1">
    <location>
        <begin position="68"/>
        <end position="77"/>
    </location>
</feature>